<reference evidence="1" key="1">
    <citation type="submission" date="2023-07" db="EMBL/GenBank/DDBJ databases">
        <title>A chromosome-level genome assembly of Lolium multiflorum.</title>
        <authorList>
            <person name="Chen Y."/>
            <person name="Copetti D."/>
            <person name="Kolliker R."/>
            <person name="Studer B."/>
        </authorList>
    </citation>
    <scope>NUCLEOTIDE SEQUENCE</scope>
    <source>
        <strain evidence="1">02402/16</strain>
        <tissue evidence="1">Leaf</tissue>
    </source>
</reference>
<evidence type="ECO:0000313" key="1">
    <source>
        <dbReference type="EMBL" id="KAK1660472.1"/>
    </source>
</evidence>
<dbReference type="AlphaFoldDB" id="A0AAD8WF88"/>
<sequence length="114" mass="12417">MVLSKDIQHTFGINVKADTAMRNTPRCRWDDGELKLAKFVVVPGPCHLSLKHLDQPVGMIVRVCGKDLLLSIFASLGHFSTLLNRLHALPEEVHVELLKAGPGDGGVVIKSLKG</sequence>
<proteinExistence type="predicted"/>
<dbReference type="Pfam" id="PF10712">
    <property type="entry name" value="NAD-GH"/>
    <property type="match status" value="1"/>
</dbReference>
<dbReference type="EMBL" id="JAUUTY010000003">
    <property type="protein sequence ID" value="KAK1660472.1"/>
    <property type="molecule type" value="Genomic_DNA"/>
</dbReference>
<evidence type="ECO:0000313" key="2">
    <source>
        <dbReference type="Proteomes" id="UP001231189"/>
    </source>
</evidence>
<protein>
    <submittedName>
        <fullName evidence="1">Uncharacterized protein</fullName>
    </submittedName>
</protein>
<comment type="caution">
    <text evidence="1">The sequence shown here is derived from an EMBL/GenBank/DDBJ whole genome shotgun (WGS) entry which is preliminary data.</text>
</comment>
<accession>A0AAD8WF88</accession>
<organism evidence="1 2">
    <name type="scientific">Lolium multiflorum</name>
    <name type="common">Italian ryegrass</name>
    <name type="synonym">Lolium perenne subsp. multiflorum</name>
    <dbReference type="NCBI Taxonomy" id="4521"/>
    <lineage>
        <taxon>Eukaryota</taxon>
        <taxon>Viridiplantae</taxon>
        <taxon>Streptophyta</taxon>
        <taxon>Embryophyta</taxon>
        <taxon>Tracheophyta</taxon>
        <taxon>Spermatophyta</taxon>
        <taxon>Magnoliopsida</taxon>
        <taxon>Liliopsida</taxon>
        <taxon>Poales</taxon>
        <taxon>Poaceae</taxon>
        <taxon>BOP clade</taxon>
        <taxon>Pooideae</taxon>
        <taxon>Poodae</taxon>
        <taxon>Poeae</taxon>
        <taxon>Poeae Chloroplast Group 2 (Poeae type)</taxon>
        <taxon>Loliodinae</taxon>
        <taxon>Loliinae</taxon>
        <taxon>Lolium</taxon>
    </lineage>
</organism>
<name>A0AAD8WF88_LOLMU</name>
<dbReference type="Proteomes" id="UP001231189">
    <property type="component" value="Unassembled WGS sequence"/>
</dbReference>
<gene>
    <name evidence="1" type="ORF">QYE76_048631</name>
</gene>
<dbReference type="InterPro" id="IPR019651">
    <property type="entry name" value="Glutamate_DH_NAD-spec"/>
</dbReference>
<keyword evidence="2" id="KW-1185">Reference proteome</keyword>